<dbReference type="RefSeq" id="XP_067489539.1">
    <property type="nucleotide sequence ID" value="XM_067635071.1"/>
</dbReference>
<protein>
    <submittedName>
        <fullName evidence="1">Uncharacterized protein</fullName>
    </submittedName>
</protein>
<dbReference type="VEuPathDB" id="FungiDB:DFL_005762"/>
<dbReference type="EMBL" id="SAEB01000007">
    <property type="protein sequence ID" value="RVD83995.1"/>
    <property type="molecule type" value="Genomic_DNA"/>
</dbReference>
<gene>
    <name evidence="1" type="ORF">DFL_005762</name>
</gene>
<dbReference type="Gene3D" id="1.20.58.130">
    <property type="match status" value="1"/>
</dbReference>
<organism evidence="1 2">
    <name type="scientific">Arthrobotrys flagrans</name>
    <name type="common">Nematode-trapping fungus</name>
    <name type="synonym">Trichothecium flagrans</name>
    <dbReference type="NCBI Taxonomy" id="97331"/>
    <lineage>
        <taxon>Eukaryota</taxon>
        <taxon>Fungi</taxon>
        <taxon>Dikarya</taxon>
        <taxon>Ascomycota</taxon>
        <taxon>Pezizomycotina</taxon>
        <taxon>Orbiliomycetes</taxon>
        <taxon>Orbiliales</taxon>
        <taxon>Orbiliaceae</taxon>
        <taxon>Arthrobotrys</taxon>
    </lineage>
</organism>
<reference evidence="1 2" key="1">
    <citation type="submission" date="2019-01" db="EMBL/GenBank/DDBJ databases">
        <title>Intercellular communication is required for trap formation in the nematode-trapping fungus Duddingtonia flagrans.</title>
        <authorList>
            <person name="Youssar L."/>
            <person name="Wernet V."/>
            <person name="Hensel N."/>
            <person name="Hildebrandt H.-G."/>
            <person name="Fischer R."/>
        </authorList>
    </citation>
    <scope>NUCLEOTIDE SEQUENCE [LARGE SCALE GENOMIC DNA]</scope>
    <source>
        <strain evidence="1 2">CBS H-5679</strain>
    </source>
</reference>
<keyword evidence="2" id="KW-1185">Reference proteome</keyword>
<evidence type="ECO:0000313" key="2">
    <source>
        <dbReference type="Proteomes" id="UP000283090"/>
    </source>
</evidence>
<accession>A0A436ZZ10</accession>
<dbReference type="Proteomes" id="UP000283090">
    <property type="component" value="Unassembled WGS sequence"/>
</dbReference>
<dbReference type="AlphaFoldDB" id="A0A436ZZ10"/>
<dbReference type="GeneID" id="93588073"/>
<comment type="caution">
    <text evidence="1">The sequence shown here is derived from an EMBL/GenBank/DDBJ whole genome shotgun (WGS) entry which is preliminary data.</text>
</comment>
<dbReference type="OrthoDB" id="4833301at2759"/>
<name>A0A436ZZ10_ARTFL</name>
<proteinExistence type="predicted"/>
<evidence type="ECO:0000313" key="1">
    <source>
        <dbReference type="EMBL" id="RVD83995.1"/>
    </source>
</evidence>
<sequence>MAINLNEQPDIEQMVGALGEITTSIGTVATELRRLLNIPAMADSAILLEAINGLRTDFNSLRMEFNGNLNSLRTEVNRNLNGIRTEVNGLRTEVNSLRTDIKNLNTEVQLGPMRMYNATASNGSTLKFPDGVRLQTIIPIKDTIYTLNLPQCRDALTQLSLTYERNEGVQVLRKRIREYLGAW</sequence>